<name>A0A545VPR4_9HYPO</name>
<sequence length="169" mass="18131">MVWPRARRHGSSPSDAAVRATPTTAAVGPSAAAAPLCVQDSPPSTESTYCNKGHGCILKGQEEGQEEEEEEDDDEDDDDDDDDITWSQTASPAWEDQADGLVESPFIPSAQPVFYPYSPPASGIRPLTPPSPVRRPSQAGIPWVPDFDTDSELDEMVDDIMQGVSGMAI</sequence>
<comment type="caution">
    <text evidence="2">The sequence shown here is derived from an EMBL/GenBank/DDBJ whole genome shotgun (WGS) entry which is preliminary data.</text>
</comment>
<organism evidence="2 3">
    <name type="scientific">Cordyceps javanica</name>
    <dbReference type="NCBI Taxonomy" id="43265"/>
    <lineage>
        <taxon>Eukaryota</taxon>
        <taxon>Fungi</taxon>
        <taxon>Dikarya</taxon>
        <taxon>Ascomycota</taxon>
        <taxon>Pezizomycotina</taxon>
        <taxon>Sordariomycetes</taxon>
        <taxon>Hypocreomycetidae</taxon>
        <taxon>Hypocreales</taxon>
        <taxon>Cordycipitaceae</taxon>
        <taxon>Cordyceps</taxon>
    </lineage>
</organism>
<feature type="region of interest" description="Disordered" evidence="1">
    <location>
        <begin position="1"/>
        <end position="146"/>
    </location>
</feature>
<keyword evidence="3" id="KW-1185">Reference proteome</keyword>
<dbReference type="OrthoDB" id="4870054at2759"/>
<protein>
    <submittedName>
        <fullName evidence="2">Uncharacterized protein</fullName>
    </submittedName>
</protein>
<gene>
    <name evidence="2" type="ORF">IF1G_09364</name>
</gene>
<dbReference type="AlphaFoldDB" id="A0A545VPR4"/>
<feature type="compositionally biased region" description="Acidic residues" evidence="1">
    <location>
        <begin position="63"/>
        <end position="84"/>
    </location>
</feature>
<dbReference type="Proteomes" id="UP000315783">
    <property type="component" value="Unassembled WGS sequence"/>
</dbReference>
<feature type="compositionally biased region" description="Low complexity" evidence="1">
    <location>
        <begin position="16"/>
        <end position="35"/>
    </location>
</feature>
<dbReference type="EMBL" id="SPUK01000017">
    <property type="protein sequence ID" value="TQV91779.1"/>
    <property type="molecule type" value="Genomic_DNA"/>
</dbReference>
<evidence type="ECO:0000313" key="2">
    <source>
        <dbReference type="EMBL" id="TQV91779.1"/>
    </source>
</evidence>
<evidence type="ECO:0000256" key="1">
    <source>
        <dbReference type="SAM" id="MobiDB-lite"/>
    </source>
</evidence>
<feature type="compositionally biased region" description="Basic residues" evidence="1">
    <location>
        <begin position="1"/>
        <end position="10"/>
    </location>
</feature>
<evidence type="ECO:0000313" key="3">
    <source>
        <dbReference type="Proteomes" id="UP000315783"/>
    </source>
</evidence>
<proteinExistence type="predicted"/>
<feature type="compositionally biased region" description="Polar residues" evidence="1">
    <location>
        <begin position="41"/>
        <end position="50"/>
    </location>
</feature>
<reference evidence="2 3" key="1">
    <citation type="journal article" date="2019" name="Appl. Microbiol. Biotechnol.">
        <title>Genome sequence of Isaria javanica and comparative genome analysis insights into family S53 peptidase evolution in fungal entomopathogens.</title>
        <authorList>
            <person name="Lin R."/>
            <person name="Zhang X."/>
            <person name="Xin B."/>
            <person name="Zou M."/>
            <person name="Gao Y."/>
            <person name="Qin F."/>
            <person name="Hu Q."/>
            <person name="Xie B."/>
            <person name="Cheng X."/>
        </authorList>
    </citation>
    <scope>NUCLEOTIDE SEQUENCE [LARGE SCALE GENOMIC DNA]</scope>
    <source>
        <strain evidence="2 3">IJ1G</strain>
    </source>
</reference>
<accession>A0A545VPR4</accession>